<gene>
    <name evidence="8" type="ORF">G5575_04980</name>
</gene>
<evidence type="ECO:0000256" key="5">
    <source>
        <dbReference type="SAM" id="MobiDB-lite"/>
    </source>
</evidence>
<evidence type="ECO:0000259" key="7">
    <source>
        <dbReference type="PROSITE" id="PS51007"/>
    </source>
</evidence>
<evidence type="ECO:0000313" key="9">
    <source>
        <dbReference type="Proteomes" id="UP000474802"/>
    </source>
</evidence>
<dbReference type="GO" id="GO:0046872">
    <property type="term" value="F:metal ion binding"/>
    <property type="evidence" value="ECO:0007669"/>
    <property type="project" value="UniProtKB-KW"/>
</dbReference>
<reference evidence="8 9" key="1">
    <citation type="submission" date="2020-02" db="EMBL/GenBank/DDBJ databases">
        <authorList>
            <person name="Khan S.A."/>
            <person name="Jeon C.O."/>
            <person name="Chun B.H."/>
        </authorList>
    </citation>
    <scope>NUCLEOTIDE SEQUENCE [LARGE SCALE GENOMIC DNA]</scope>
    <source>
        <strain evidence="8 9">H239</strain>
    </source>
</reference>
<evidence type="ECO:0000256" key="1">
    <source>
        <dbReference type="ARBA" id="ARBA00022617"/>
    </source>
</evidence>
<keyword evidence="6" id="KW-0732">Signal</keyword>
<proteinExistence type="predicted"/>
<dbReference type="SUPFAM" id="SSF46626">
    <property type="entry name" value="Cytochrome c"/>
    <property type="match status" value="1"/>
</dbReference>
<dbReference type="PANTHER" id="PTHR19328">
    <property type="entry name" value="HEDGEHOG-INTERACTING PROTEIN"/>
    <property type="match status" value="1"/>
</dbReference>
<feature type="domain" description="Cytochrome c" evidence="7">
    <location>
        <begin position="547"/>
        <end position="622"/>
    </location>
</feature>
<dbReference type="NCBIfam" id="TIGR03606">
    <property type="entry name" value="non_repeat_PQQ"/>
    <property type="match status" value="1"/>
</dbReference>
<dbReference type="Gene3D" id="1.10.760.10">
    <property type="entry name" value="Cytochrome c-like domain"/>
    <property type="match status" value="1"/>
</dbReference>
<protein>
    <submittedName>
        <fullName evidence="8">L-sorbosone dehydrogenase</fullName>
    </submittedName>
</protein>
<dbReference type="Proteomes" id="UP000474802">
    <property type="component" value="Unassembled WGS sequence"/>
</dbReference>
<feature type="compositionally biased region" description="Low complexity" evidence="5">
    <location>
        <begin position="507"/>
        <end position="539"/>
    </location>
</feature>
<dbReference type="InterPro" id="IPR009056">
    <property type="entry name" value="Cyt_c-like_dom"/>
</dbReference>
<dbReference type="PANTHER" id="PTHR19328:SF13">
    <property type="entry name" value="HIPL1 PROTEIN"/>
    <property type="match status" value="1"/>
</dbReference>
<dbReference type="InterPro" id="IPR011041">
    <property type="entry name" value="Quinoprot_gluc/sorb_DH_b-prop"/>
</dbReference>
<dbReference type="RefSeq" id="WP_164533334.1">
    <property type="nucleotide sequence ID" value="NZ_JAALFG010000001.1"/>
</dbReference>
<sequence>MAHVTRTGLLAGVAAASLLLAIPASFAQETPVEIERGQNDLFSSRVLTTALSNPWAMRWGPDGQIWLTERTSGEVTKVDPETGAQQVILTLDDVYTGPQHEGLLGMALHPEIGQGTGNDFVYIGYTINIGTETEPDASAQIVRYTYDEATGQLGSPEILIEGLPGGNDHNAGRVVIGPDMKLYYSIGEQGANFGRNFRLPNLAQALPTAEEVAAEDWHTYAGKILRLELDGSIPEDNPEIDGVKSHIFSYGHRNPQGLSFGSNGILYEAEHGPSSDDELNIIQPGGNYGWPLVAGYIDDMGYSYINWSEAPEGVERATTPPPEGVPVTQESEFEGEMIDPLATYFTVASDFPFDQQCGFICNPTVAPSSVLYYGGDAIPEWQNSILLPTLKHGVLYVQPLSEDGTEADGLPVAWLGTQNRYRDVLISEDGKTVYLATDAFGSVSQLYGTDLTTSVLHNPGAILKFTYGGEEGSSLAVAGEGNEAQAGGTSESAGGPAEWENPANQGATPGTDAPAATEAPAASDAPAADTPVSEAPAAAGGEADLATLVAAGQPKFVASCSGCHGVNGQGGAGAVLANNPNLADASHVASTIIHGLGYMPPVGADMSDEEVAEIGTYIRNSWGNDYGVLTVEEAAAER</sequence>
<dbReference type="Gene3D" id="2.120.10.30">
    <property type="entry name" value="TolB, C-terminal domain"/>
    <property type="match status" value="1"/>
</dbReference>
<name>A0A6M1SW01_9HYPH</name>
<feature type="signal peptide" evidence="6">
    <location>
        <begin position="1"/>
        <end position="27"/>
    </location>
</feature>
<keyword evidence="9" id="KW-1185">Reference proteome</keyword>
<dbReference type="Pfam" id="PF07995">
    <property type="entry name" value="GSDH"/>
    <property type="match status" value="2"/>
</dbReference>
<evidence type="ECO:0000256" key="4">
    <source>
        <dbReference type="PROSITE-ProRule" id="PRU00433"/>
    </source>
</evidence>
<feature type="region of interest" description="Disordered" evidence="5">
    <location>
        <begin position="481"/>
        <end position="539"/>
    </location>
</feature>
<keyword evidence="2 4" id="KW-0479">Metal-binding</keyword>
<dbReference type="AlphaFoldDB" id="A0A6M1SW01"/>
<evidence type="ECO:0000256" key="2">
    <source>
        <dbReference type="ARBA" id="ARBA00022723"/>
    </source>
</evidence>
<dbReference type="PROSITE" id="PS51007">
    <property type="entry name" value="CYTC"/>
    <property type="match status" value="1"/>
</dbReference>
<evidence type="ECO:0000313" key="8">
    <source>
        <dbReference type="EMBL" id="NGP17121.1"/>
    </source>
</evidence>
<feature type="chain" id="PRO_5026766324" evidence="6">
    <location>
        <begin position="28"/>
        <end position="638"/>
    </location>
</feature>
<accession>A0A6M1SW01</accession>
<dbReference type="InterPro" id="IPR019893">
    <property type="entry name" value="SndH-like"/>
</dbReference>
<dbReference type="SUPFAM" id="SSF50952">
    <property type="entry name" value="Soluble quinoprotein glucose dehydrogenase"/>
    <property type="match status" value="1"/>
</dbReference>
<dbReference type="Pfam" id="PF13442">
    <property type="entry name" value="Cytochrome_CBB3"/>
    <property type="match status" value="1"/>
</dbReference>
<keyword evidence="3 4" id="KW-0408">Iron</keyword>
<dbReference type="GO" id="GO:0009055">
    <property type="term" value="F:electron transfer activity"/>
    <property type="evidence" value="ECO:0007669"/>
    <property type="project" value="InterPro"/>
</dbReference>
<dbReference type="InterPro" id="IPR012938">
    <property type="entry name" value="Glc/Sorbosone_DH"/>
</dbReference>
<dbReference type="EMBL" id="JAALFG010000001">
    <property type="protein sequence ID" value="NGP17121.1"/>
    <property type="molecule type" value="Genomic_DNA"/>
</dbReference>
<dbReference type="GO" id="GO:0020037">
    <property type="term" value="F:heme binding"/>
    <property type="evidence" value="ECO:0007669"/>
    <property type="project" value="InterPro"/>
</dbReference>
<dbReference type="InterPro" id="IPR036909">
    <property type="entry name" value="Cyt_c-like_dom_sf"/>
</dbReference>
<dbReference type="InterPro" id="IPR011042">
    <property type="entry name" value="6-blade_b-propeller_TolB-like"/>
</dbReference>
<comment type="caution">
    <text evidence="8">The sequence shown here is derived from an EMBL/GenBank/DDBJ whole genome shotgun (WGS) entry which is preliminary data.</text>
</comment>
<keyword evidence="1 4" id="KW-0349">Heme</keyword>
<reference evidence="8 9" key="2">
    <citation type="submission" date="2020-03" db="EMBL/GenBank/DDBJ databases">
        <title>Devosia chinhatensis sp. nov., isolated from a hexachlorocyclohexane (HCH) dump site in India.</title>
        <authorList>
            <person name="Kumar M."/>
            <person name="Lal R."/>
        </authorList>
    </citation>
    <scope>NUCLEOTIDE SEQUENCE [LARGE SCALE GENOMIC DNA]</scope>
    <source>
        <strain evidence="8 9">H239</strain>
    </source>
</reference>
<organism evidence="8 9">
    <name type="scientific">Devosia aurantiaca</name>
    <dbReference type="NCBI Taxonomy" id="2714858"/>
    <lineage>
        <taxon>Bacteria</taxon>
        <taxon>Pseudomonadati</taxon>
        <taxon>Pseudomonadota</taxon>
        <taxon>Alphaproteobacteria</taxon>
        <taxon>Hyphomicrobiales</taxon>
        <taxon>Devosiaceae</taxon>
        <taxon>Devosia</taxon>
    </lineage>
</organism>
<evidence type="ECO:0000256" key="3">
    <source>
        <dbReference type="ARBA" id="ARBA00023004"/>
    </source>
</evidence>
<evidence type="ECO:0000256" key="6">
    <source>
        <dbReference type="SAM" id="SignalP"/>
    </source>
</evidence>